<evidence type="ECO:0000313" key="2">
    <source>
        <dbReference type="EMBL" id="PTU30467.1"/>
    </source>
</evidence>
<dbReference type="RefSeq" id="WP_107940838.1">
    <property type="nucleotide sequence ID" value="NZ_QANS01000005.1"/>
</dbReference>
<feature type="chain" id="PRO_5015623796" description="Peptidase C-terminal archaeal/bacterial domain-containing protein" evidence="1">
    <location>
        <begin position="32"/>
        <end position="387"/>
    </location>
</feature>
<gene>
    <name evidence="2" type="ORF">CJD38_13175</name>
</gene>
<dbReference type="InterPro" id="IPR021655">
    <property type="entry name" value="Put_metal-bd"/>
</dbReference>
<dbReference type="Pfam" id="PF11617">
    <property type="entry name" value="Cu-binding_MopE"/>
    <property type="match status" value="2"/>
</dbReference>
<comment type="caution">
    <text evidence="2">The sequence shown here is derived from an EMBL/GenBank/DDBJ whole genome shotgun (WGS) entry which is preliminary data.</text>
</comment>
<dbReference type="OrthoDB" id="6275896at2"/>
<organism evidence="2 3">
    <name type="scientific">Stenotrophobium rhamnosiphilum</name>
    <dbReference type="NCBI Taxonomy" id="2029166"/>
    <lineage>
        <taxon>Bacteria</taxon>
        <taxon>Pseudomonadati</taxon>
        <taxon>Pseudomonadota</taxon>
        <taxon>Gammaproteobacteria</taxon>
        <taxon>Nevskiales</taxon>
        <taxon>Nevskiaceae</taxon>
        <taxon>Stenotrophobium</taxon>
    </lineage>
</organism>
<name>A0A2T5MD31_9GAMM</name>
<evidence type="ECO:0000256" key="1">
    <source>
        <dbReference type="SAM" id="SignalP"/>
    </source>
</evidence>
<proteinExistence type="predicted"/>
<sequence length="387" mass="42809">MNFAHTELIRRKKLANFILSLLMAALLAACAGGDSGSDKREPDKTFYPTAVDDFDVNGDINRDAAHATAIRVNRTYKGTIFPQGDLDWVKLDLKAGTTYEVVVDHQCPTCGTETRMYGTDGVTEVGARNNFYLAANRIKFTPAASGTYFLKIGYQTLDNRQDWGVSNYWLNVHSYVDSDGDDVSSWFDCNEKNADISIWGNDIPGDGVDQDCTGADMLLASDPDSFEPTDNNAATTTSRIPMANYQLYQLQYLHMVPEDRWGHSLTTGDADWFKVTVPAGHYYGVTALMADGFWHEEVYLEDGVTPSSLKNSSSSDQNVLVKIVSDGGHFYLPLMIDYGTDNDGDGYYSQEQDIFRDCDDNNVAINPAAAEISGNSINEDCRYSLSD</sequence>
<dbReference type="Proteomes" id="UP000244248">
    <property type="component" value="Unassembled WGS sequence"/>
</dbReference>
<evidence type="ECO:0000313" key="3">
    <source>
        <dbReference type="Proteomes" id="UP000244248"/>
    </source>
</evidence>
<evidence type="ECO:0008006" key="4">
    <source>
        <dbReference type="Google" id="ProtNLM"/>
    </source>
</evidence>
<dbReference type="EMBL" id="QANS01000005">
    <property type="protein sequence ID" value="PTU30467.1"/>
    <property type="molecule type" value="Genomic_DNA"/>
</dbReference>
<dbReference type="AlphaFoldDB" id="A0A2T5MD31"/>
<protein>
    <recommendedName>
        <fullName evidence="4">Peptidase C-terminal archaeal/bacterial domain-containing protein</fullName>
    </recommendedName>
</protein>
<dbReference type="Gene3D" id="2.60.120.380">
    <property type="match status" value="1"/>
</dbReference>
<reference evidence="2 3" key="1">
    <citation type="submission" date="2018-04" db="EMBL/GenBank/DDBJ databases">
        <title>Novel species isolated from glacier.</title>
        <authorList>
            <person name="Liu Q."/>
            <person name="Xin Y.-H."/>
        </authorList>
    </citation>
    <scope>NUCLEOTIDE SEQUENCE [LARGE SCALE GENOMIC DNA]</scope>
    <source>
        <strain evidence="2 3">GT1R17</strain>
    </source>
</reference>
<keyword evidence="3" id="KW-1185">Reference proteome</keyword>
<keyword evidence="1" id="KW-0732">Signal</keyword>
<feature type="signal peptide" evidence="1">
    <location>
        <begin position="1"/>
        <end position="31"/>
    </location>
</feature>
<accession>A0A2T5MD31</accession>